<feature type="transmembrane region" description="Helical" evidence="3">
    <location>
        <begin position="360"/>
        <end position="386"/>
    </location>
</feature>
<evidence type="ECO:0000313" key="5">
    <source>
        <dbReference type="EMBL" id="KAJ3839214.1"/>
    </source>
</evidence>
<keyword evidence="3" id="KW-1133">Transmembrane helix</keyword>
<feature type="transmembrane region" description="Helical" evidence="3">
    <location>
        <begin position="334"/>
        <end position="354"/>
    </location>
</feature>
<evidence type="ECO:0000313" key="6">
    <source>
        <dbReference type="Proteomes" id="UP001163846"/>
    </source>
</evidence>
<feature type="transmembrane region" description="Helical" evidence="3">
    <location>
        <begin position="136"/>
        <end position="156"/>
    </location>
</feature>
<dbReference type="PANTHER" id="PTHR11360:SF177">
    <property type="entry name" value="RIBOFLAVIN TRANSPORTER MCH5"/>
    <property type="match status" value="1"/>
</dbReference>
<keyword evidence="3" id="KW-0812">Transmembrane</keyword>
<keyword evidence="3" id="KW-0472">Membrane</keyword>
<name>A0AA38PAB5_9AGAR</name>
<dbReference type="InterPro" id="IPR050327">
    <property type="entry name" value="Proton-linked_MCT"/>
</dbReference>
<dbReference type="PANTHER" id="PTHR11360">
    <property type="entry name" value="MONOCARBOXYLATE TRANSPORTER"/>
    <property type="match status" value="1"/>
</dbReference>
<evidence type="ECO:0000256" key="1">
    <source>
        <dbReference type="ARBA" id="ARBA00004141"/>
    </source>
</evidence>
<feature type="transmembrane region" description="Helical" evidence="3">
    <location>
        <begin position="431"/>
        <end position="449"/>
    </location>
</feature>
<evidence type="ECO:0000256" key="3">
    <source>
        <dbReference type="SAM" id="Phobius"/>
    </source>
</evidence>
<dbReference type="EMBL" id="MU806141">
    <property type="protein sequence ID" value="KAJ3839214.1"/>
    <property type="molecule type" value="Genomic_DNA"/>
</dbReference>
<feature type="domain" description="Major facilitator superfamily (MFS) profile" evidence="4">
    <location>
        <begin position="69"/>
        <end position="451"/>
    </location>
</feature>
<keyword evidence="6" id="KW-1185">Reference proteome</keyword>
<feature type="transmembrane region" description="Helical" evidence="3">
    <location>
        <begin position="229"/>
        <end position="249"/>
    </location>
</feature>
<dbReference type="PROSITE" id="PS50850">
    <property type="entry name" value="MFS"/>
    <property type="match status" value="1"/>
</dbReference>
<comment type="subcellular location">
    <subcellularLocation>
        <location evidence="1">Membrane</location>
        <topology evidence="1">Multi-pass membrane protein</topology>
    </subcellularLocation>
</comment>
<dbReference type="InterPro" id="IPR011701">
    <property type="entry name" value="MFS"/>
</dbReference>
<comment type="similarity">
    <text evidence="2">Belongs to the major facilitator superfamily. Monocarboxylate porter (TC 2.A.1.13) family.</text>
</comment>
<organism evidence="5 6">
    <name type="scientific">Lentinula raphanica</name>
    <dbReference type="NCBI Taxonomy" id="153919"/>
    <lineage>
        <taxon>Eukaryota</taxon>
        <taxon>Fungi</taxon>
        <taxon>Dikarya</taxon>
        <taxon>Basidiomycota</taxon>
        <taxon>Agaricomycotina</taxon>
        <taxon>Agaricomycetes</taxon>
        <taxon>Agaricomycetidae</taxon>
        <taxon>Agaricales</taxon>
        <taxon>Marasmiineae</taxon>
        <taxon>Omphalotaceae</taxon>
        <taxon>Lentinula</taxon>
    </lineage>
</organism>
<dbReference type="InterPro" id="IPR020846">
    <property type="entry name" value="MFS_dom"/>
</dbReference>
<dbReference type="SUPFAM" id="SSF103473">
    <property type="entry name" value="MFS general substrate transporter"/>
    <property type="match status" value="1"/>
</dbReference>
<feature type="transmembrane region" description="Helical" evidence="3">
    <location>
        <begin position="200"/>
        <end position="217"/>
    </location>
</feature>
<dbReference type="Proteomes" id="UP001163846">
    <property type="component" value="Unassembled WGS sequence"/>
</dbReference>
<gene>
    <name evidence="5" type="ORF">F5878DRAFT_660488</name>
</gene>
<comment type="caution">
    <text evidence="5">The sequence shown here is derived from an EMBL/GenBank/DDBJ whole genome shotgun (WGS) entry which is preliminary data.</text>
</comment>
<evidence type="ECO:0000256" key="2">
    <source>
        <dbReference type="ARBA" id="ARBA00006727"/>
    </source>
</evidence>
<sequence length="452" mass="48952">MEPHHHSELVQSSLDLPSSVSVLILASKTPPLFPQVEEDTKKLHSLSSLSSLKESIGSSEDSLPDVGLRAWAVLFGAMCIAFTTSGYISTWGVFQAHYEQSLLEDMSPSMIAWIGSIQQSCLYIPTYMFTRLADRGYFHTLLVIASIVFIVATILVAQCTSYWQFLLCQGMLTGITAGVFTGPVTAVLSQWFDRRRGLALGLYAAGSSLGGTVMPIIARELFPIIGFEWTVRVIASIIMVGMALGNMTIKERTSCPKELGKSTKSSPMQSKVQFVLYCAASFFTYLGYYTFTTYVASSAISLGVSIDFAFYLVSICNASSGISRIVSGFVADRIGAMNLMIPTICLSTTIYYLWPCVHSKIAFVFVSALYGISIGPFASLVAKPVLDSAEKDQLGQRIGILMSTVGVAMLIGTPISGAFDTNPRSFGMGSFAGSTMLFGALLMAIFRYLSKK</sequence>
<feature type="transmembrane region" description="Helical" evidence="3">
    <location>
        <begin position="162"/>
        <end position="188"/>
    </location>
</feature>
<dbReference type="GO" id="GO:0016020">
    <property type="term" value="C:membrane"/>
    <property type="evidence" value="ECO:0007669"/>
    <property type="project" value="UniProtKB-SubCell"/>
</dbReference>
<reference evidence="5" key="1">
    <citation type="submission" date="2022-08" db="EMBL/GenBank/DDBJ databases">
        <authorList>
            <consortium name="DOE Joint Genome Institute"/>
            <person name="Min B."/>
            <person name="Riley R."/>
            <person name="Sierra-Patev S."/>
            <person name="Naranjo-Ortiz M."/>
            <person name="Looney B."/>
            <person name="Konkel Z."/>
            <person name="Slot J.C."/>
            <person name="Sakamoto Y."/>
            <person name="Steenwyk J.L."/>
            <person name="Rokas A."/>
            <person name="Carro J."/>
            <person name="Camarero S."/>
            <person name="Ferreira P."/>
            <person name="Molpeceres G."/>
            <person name="Ruiz-Duenas F.J."/>
            <person name="Serrano A."/>
            <person name="Henrissat B."/>
            <person name="Drula E."/>
            <person name="Hughes K.W."/>
            <person name="Mata J.L."/>
            <person name="Ishikawa N.K."/>
            <person name="Vargas-Isla R."/>
            <person name="Ushijima S."/>
            <person name="Smith C.A."/>
            <person name="Ahrendt S."/>
            <person name="Andreopoulos W."/>
            <person name="He G."/>
            <person name="Labutti K."/>
            <person name="Lipzen A."/>
            <person name="Ng V."/>
            <person name="Sandor L."/>
            <person name="Barry K."/>
            <person name="Martinez A.T."/>
            <person name="Xiao Y."/>
            <person name="Gibbons J.G."/>
            <person name="Terashima K."/>
            <person name="Hibbett D.S."/>
            <person name="Grigoriev I.V."/>
        </authorList>
    </citation>
    <scope>NUCLEOTIDE SEQUENCE</scope>
    <source>
        <strain evidence="5">TFB9207</strain>
    </source>
</reference>
<feature type="transmembrane region" description="Helical" evidence="3">
    <location>
        <begin position="270"/>
        <end position="288"/>
    </location>
</feature>
<dbReference type="InterPro" id="IPR036259">
    <property type="entry name" value="MFS_trans_sf"/>
</dbReference>
<evidence type="ECO:0000259" key="4">
    <source>
        <dbReference type="PROSITE" id="PS50850"/>
    </source>
</evidence>
<dbReference type="Gene3D" id="1.20.1250.20">
    <property type="entry name" value="MFS general substrate transporter like domains"/>
    <property type="match status" value="2"/>
</dbReference>
<dbReference type="Pfam" id="PF07690">
    <property type="entry name" value="MFS_1"/>
    <property type="match status" value="1"/>
</dbReference>
<feature type="transmembrane region" description="Helical" evidence="3">
    <location>
        <begin position="70"/>
        <end position="90"/>
    </location>
</feature>
<dbReference type="AlphaFoldDB" id="A0AA38PAB5"/>
<protein>
    <submittedName>
        <fullName evidence="5">Major facilitator superfamily domain-containing protein</fullName>
    </submittedName>
</protein>
<accession>A0AA38PAB5</accession>
<feature type="transmembrane region" description="Helical" evidence="3">
    <location>
        <begin position="398"/>
        <end position="419"/>
    </location>
</feature>
<dbReference type="GO" id="GO:0022857">
    <property type="term" value="F:transmembrane transporter activity"/>
    <property type="evidence" value="ECO:0007669"/>
    <property type="project" value="InterPro"/>
</dbReference>
<proteinExistence type="inferred from homology"/>